<evidence type="ECO:0000313" key="6">
    <source>
        <dbReference type="EMBL" id="MFB9206486.1"/>
    </source>
</evidence>
<dbReference type="RefSeq" id="WP_189651135.1">
    <property type="nucleotide sequence ID" value="NZ_BMRC01000017.1"/>
</dbReference>
<dbReference type="EMBL" id="JBHMEI010000037">
    <property type="protein sequence ID" value="MFB9206486.1"/>
    <property type="molecule type" value="Genomic_DNA"/>
</dbReference>
<keyword evidence="3" id="KW-0804">Transcription</keyword>
<sequence>MTEAAQAKREQIVAAALGVFGRYGYRRTSMDLIAQAARMSRPALYLVFKGKEDVFRAVGRRLVHDALAAAESARRSGASPADRLYGVLAVKIDLFGGTVEGGFRSELLADAAVVAEDVRAAFEEGFRDVVERTLNDCARELALLGVALPPRDAADLLVAATEGITGAKAEPAVLRTRLRQLVELVVRGLSGSA</sequence>
<keyword evidence="1" id="KW-0805">Transcription regulation</keyword>
<dbReference type="PANTHER" id="PTHR47506:SF1">
    <property type="entry name" value="HTH-TYPE TRANSCRIPTIONAL REGULATOR YJDC"/>
    <property type="match status" value="1"/>
</dbReference>
<evidence type="ECO:0000259" key="5">
    <source>
        <dbReference type="PROSITE" id="PS50977"/>
    </source>
</evidence>
<dbReference type="Pfam" id="PF00440">
    <property type="entry name" value="TetR_N"/>
    <property type="match status" value="1"/>
</dbReference>
<dbReference type="Proteomes" id="UP001589647">
    <property type="component" value="Unassembled WGS sequence"/>
</dbReference>
<protein>
    <submittedName>
        <fullName evidence="6">TetR/AcrR family transcriptional regulator</fullName>
    </submittedName>
</protein>
<evidence type="ECO:0000256" key="2">
    <source>
        <dbReference type="ARBA" id="ARBA00023125"/>
    </source>
</evidence>
<evidence type="ECO:0000256" key="3">
    <source>
        <dbReference type="ARBA" id="ARBA00023163"/>
    </source>
</evidence>
<dbReference type="PRINTS" id="PR00455">
    <property type="entry name" value="HTHTETR"/>
</dbReference>
<evidence type="ECO:0000256" key="1">
    <source>
        <dbReference type="ARBA" id="ARBA00023015"/>
    </source>
</evidence>
<dbReference type="InterPro" id="IPR001647">
    <property type="entry name" value="HTH_TetR"/>
</dbReference>
<keyword evidence="2 4" id="KW-0238">DNA-binding</keyword>
<keyword evidence="7" id="KW-1185">Reference proteome</keyword>
<dbReference type="InterPro" id="IPR009057">
    <property type="entry name" value="Homeodomain-like_sf"/>
</dbReference>
<gene>
    <name evidence="6" type="ORF">ACFFV7_35180</name>
</gene>
<reference evidence="6 7" key="1">
    <citation type="submission" date="2024-09" db="EMBL/GenBank/DDBJ databases">
        <authorList>
            <person name="Sun Q."/>
            <person name="Mori K."/>
        </authorList>
    </citation>
    <scope>NUCLEOTIDE SEQUENCE [LARGE SCALE GENOMIC DNA]</scope>
    <source>
        <strain evidence="6 7">CCM 3426</strain>
    </source>
</reference>
<proteinExistence type="predicted"/>
<dbReference type="SUPFAM" id="SSF46689">
    <property type="entry name" value="Homeodomain-like"/>
    <property type="match status" value="1"/>
</dbReference>
<name>A0ABV5IPQ9_9ACTN</name>
<comment type="caution">
    <text evidence="6">The sequence shown here is derived from an EMBL/GenBank/DDBJ whole genome shotgun (WGS) entry which is preliminary data.</text>
</comment>
<dbReference type="PANTHER" id="PTHR47506">
    <property type="entry name" value="TRANSCRIPTIONAL REGULATORY PROTEIN"/>
    <property type="match status" value="1"/>
</dbReference>
<evidence type="ECO:0000256" key="4">
    <source>
        <dbReference type="PROSITE-ProRule" id="PRU00335"/>
    </source>
</evidence>
<dbReference type="PROSITE" id="PS50977">
    <property type="entry name" value="HTH_TETR_2"/>
    <property type="match status" value="1"/>
</dbReference>
<dbReference type="Gene3D" id="1.10.357.10">
    <property type="entry name" value="Tetracycline Repressor, domain 2"/>
    <property type="match status" value="1"/>
</dbReference>
<evidence type="ECO:0000313" key="7">
    <source>
        <dbReference type="Proteomes" id="UP001589647"/>
    </source>
</evidence>
<accession>A0ABV5IPQ9</accession>
<organism evidence="6 7">
    <name type="scientific">Nonomuraea spiralis</name>
    <dbReference type="NCBI Taxonomy" id="46182"/>
    <lineage>
        <taxon>Bacteria</taxon>
        <taxon>Bacillati</taxon>
        <taxon>Actinomycetota</taxon>
        <taxon>Actinomycetes</taxon>
        <taxon>Streptosporangiales</taxon>
        <taxon>Streptosporangiaceae</taxon>
        <taxon>Nonomuraea</taxon>
    </lineage>
</organism>
<feature type="domain" description="HTH tetR-type" evidence="5">
    <location>
        <begin position="6"/>
        <end position="66"/>
    </location>
</feature>
<feature type="DNA-binding region" description="H-T-H motif" evidence="4">
    <location>
        <begin position="29"/>
        <end position="48"/>
    </location>
</feature>